<protein>
    <submittedName>
        <fullName evidence="2">Uncharacterized protein</fullName>
    </submittedName>
</protein>
<accession>A0AAQ3Q2C8</accession>
<evidence type="ECO:0000313" key="3">
    <source>
        <dbReference type="Proteomes" id="UP001327560"/>
    </source>
</evidence>
<keyword evidence="3" id="KW-1185">Reference proteome</keyword>
<dbReference type="Proteomes" id="UP001327560">
    <property type="component" value="Chromosome 1"/>
</dbReference>
<evidence type="ECO:0000313" key="2">
    <source>
        <dbReference type="EMBL" id="WOK93940.1"/>
    </source>
</evidence>
<name>A0AAQ3Q2C8_9LILI</name>
<dbReference type="EMBL" id="CP136890">
    <property type="protein sequence ID" value="WOK93940.1"/>
    <property type="molecule type" value="Genomic_DNA"/>
</dbReference>
<feature type="region of interest" description="Disordered" evidence="1">
    <location>
        <begin position="1"/>
        <end position="23"/>
    </location>
</feature>
<evidence type="ECO:0000256" key="1">
    <source>
        <dbReference type="SAM" id="MobiDB-lite"/>
    </source>
</evidence>
<reference evidence="2 3" key="1">
    <citation type="submission" date="2023-10" db="EMBL/GenBank/DDBJ databases">
        <title>Chromosome-scale genome assembly provides insights into flower coloration mechanisms of Canna indica.</title>
        <authorList>
            <person name="Li C."/>
        </authorList>
    </citation>
    <scope>NUCLEOTIDE SEQUENCE [LARGE SCALE GENOMIC DNA]</scope>
    <source>
        <tissue evidence="2">Flower</tissue>
    </source>
</reference>
<organism evidence="2 3">
    <name type="scientific">Canna indica</name>
    <name type="common">Indian-shot</name>
    <dbReference type="NCBI Taxonomy" id="4628"/>
    <lineage>
        <taxon>Eukaryota</taxon>
        <taxon>Viridiplantae</taxon>
        <taxon>Streptophyta</taxon>
        <taxon>Embryophyta</taxon>
        <taxon>Tracheophyta</taxon>
        <taxon>Spermatophyta</taxon>
        <taxon>Magnoliopsida</taxon>
        <taxon>Liliopsida</taxon>
        <taxon>Zingiberales</taxon>
        <taxon>Cannaceae</taxon>
        <taxon>Canna</taxon>
    </lineage>
</organism>
<sequence>MVVTVSQMTHQEKSLRSQSLTTPMTSMVRAKVFHMNKKTTRLRAKAQEFVLKMMMSGQKEALSWRTGSSTSAQGTRRRI</sequence>
<gene>
    <name evidence="2" type="ORF">Cni_G02641</name>
</gene>
<proteinExistence type="predicted"/>
<feature type="region of interest" description="Disordered" evidence="1">
    <location>
        <begin position="60"/>
        <end position="79"/>
    </location>
</feature>
<feature type="compositionally biased region" description="Polar residues" evidence="1">
    <location>
        <begin position="65"/>
        <end position="79"/>
    </location>
</feature>
<dbReference type="AlphaFoldDB" id="A0AAQ3Q2C8"/>